<name>A0A1I6GPW4_9RHOB</name>
<keyword evidence="2" id="KW-1185">Reference proteome</keyword>
<dbReference type="AlphaFoldDB" id="A0A1I6GPW4"/>
<dbReference type="Proteomes" id="UP000199658">
    <property type="component" value="Unassembled WGS sequence"/>
</dbReference>
<evidence type="ECO:0000313" key="2">
    <source>
        <dbReference type="Proteomes" id="UP000199658"/>
    </source>
</evidence>
<dbReference type="STRING" id="670154.SAMN04488002_1809"/>
<evidence type="ECO:0000313" key="1">
    <source>
        <dbReference type="EMBL" id="SFR44159.1"/>
    </source>
</evidence>
<organism evidence="1 2">
    <name type="scientific">Litoreibacter janthinus</name>
    <dbReference type="NCBI Taxonomy" id="670154"/>
    <lineage>
        <taxon>Bacteria</taxon>
        <taxon>Pseudomonadati</taxon>
        <taxon>Pseudomonadota</taxon>
        <taxon>Alphaproteobacteria</taxon>
        <taxon>Rhodobacterales</taxon>
        <taxon>Roseobacteraceae</taxon>
        <taxon>Litoreibacter</taxon>
    </lineage>
</organism>
<reference evidence="2" key="1">
    <citation type="submission" date="2016-10" db="EMBL/GenBank/DDBJ databases">
        <authorList>
            <person name="Varghese N."/>
            <person name="Submissions S."/>
        </authorList>
    </citation>
    <scope>NUCLEOTIDE SEQUENCE [LARGE SCALE GENOMIC DNA]</scope>
    <source>
        <strain evidence="2">DSM 26921</strain>
    </source>
</reference>
<proteinExistence type="predicted"/>
<gene>
    <name evidence="1" type="ORF">SAMN04488002_1809</name>
</gene>
<sequence length="85" mass="9651">MNNGWPIIVEFGGNRSRLPARASVKVRFADEAGFCCFGLYVRSTFAMRSTNSALPFYCPLAVYSQMSVLFDENTNRWLFIEVSLL</sequence>
<dbReference type="EMBL" id="FOYO01000001">
    <property type="protein sequence ID" value="SFR44159.1"/>
    <property type="molecule type" value="Genomic_DNA"/>
</dbReference>
<protein>
    <submittedName>
        <fullName evidence="1">Uncharacterized protein</fullName>
    </submittedName>
</protein>
<accession>A0A1I6GPW4</accession>